<sequence>MSAQISHQSSTIALVKRHITVEIHIETESPSNLFSAVWKLNMSDQVKEAAAALKVTVEAEQAQARKAAEEEKERVKQVEQRPALRGHSNAWPDAQMKKDMVRVAAPLLRRKWIPSPPLCRSGYLLAPYHSSPPRPEYPSQTSLPIAMVSITQNQPTSLDPL</sequence>
<feature type="region of interest" description="Disordered" evidence="1">
    <location>
        <begin position="66"/>
        <end position="95"/>
    </location>
</feature>
<dbReference type="Proteomes" id="UP000324767">
    <property type="component" value="Unassembled WGS sequence"/>
</dbReference>
<proteinExistence type="predicted"/>
<feature type="compositionally biased region" description="Basic and acidic residues" evidence="1">
    <location>
        <begin position="66"/>
        <end position="79"/>
    </location>
</feature>
<protein>
    <submittedName>
        <fullName evidence="2">Uncharacterized protein</fullName>
    </submittedName>
</protein>
<dbReference type="AlphaFoldDB" id="A0A5M8PJ69"/>
<organism evidence="2 3">
    <name type="scientific">Lasallia pustulata</name>
    <dbReference type="NCBI Taxonomy" id="136370"/>
    <lineage>
        <taxon>Eukaryota</taxon>
        <taxon>Fungi</taxon>
        <taxon>Dikarya</taxon>
        <taxon>Ascomycota</taxon>
        <taxon>Pezizomycotina</taxon>
        <taxon>Lecanoromycetes</taxon>
        <taxon>OSLEUM clade</taxon>
        <taxon>Umbilicariomycetidae</taxon>
        <taxon>Umbilicariales</taxon>
        <taxon>Umbilicariaceae</taxon>
        <taxon>Lasallia</taxon>
    </lineage>
</organism>
<comment type="caution">
    <text evidence="2">The sequence shown here is derived from an EMBL/GenBank/DDBJ whole genome shotgun (WGS) entry which is preliminary data.</text>
</comment>
<gene>
    <name evidence="2" type="ORF">FRX48_07352</name>
</gene>
<dbReference type="EMBL" id="VXIT01000012">
    <property type="protein sequence ID" value="KAA6409008.1"/>
    <property type="molecule type" value="Genomic_DNA"/>
</dbReference>
<accession>A0A5M8PJ69</accession>
<evidence type="ECO:0000256" key="1">
    <source>
        <dbReference type="SAM" id="MobiDB-lite"/>
    </source>
</evidence>
<evidence type="ECO:0000313" key="3">
    <source>
        <dbReference type="Proteomes" id="UP000324767"/>
    </source>
</evidence>
<reference evidence="2 3" key="1">
    <citation type="submission" date="2019-09" db="EMBL/GenBank/DDBJ databases">
        <title>The hologenome of the rock-dwelling lichen Lasallia pustulata.</title>
        <authorList>
            <person name="Greshake Tzovaras B."/>
            <person name="Segers F."/>
            <person name="Bicker A."/>
            <person name="Dal Grande F."/>
            <person name="Otte J."/>
            <person name="Hankeln T."/>
            <person name="Schmitt I."/>
            <person name="Ebersberger I."/>
        </authorList>
    </citation>
    <scope>NUCLEOTIDE SEQUENCE [LARGE SCALE GENOMIC DNA]</scope>
    <source>
        <strain evidence="2">A1-1</strain>
    </source>
</reference>
<evidence type="ECO:0000313" key="2">
    <source>
        <dbReference type="EMBL" id="KAA6409008.1"/>
    </source>
</evidence>
<name>A0A5M8PJ69_9LECA</name>